<feature type="binding site" evidence="6">
    <location>
        <position position="118"/>
    </location>
    <ligand>
        <name>Mg(2+)</name>
        <dbReference type="ChEBI" id="CHEBI:18420"/>
    </ligand>
</feature>
<dbReference type="RefSeq" id="WP_107959830.1">
    <property type="nucleotide sequence ID" value="NZ_JASPFP010000001.1"/>
</dbReference>
<dbReference type="Gene3D" id="3.20.20.60">
    <property type="entry name" value="Phosphoenolpyruvate-binding domains"/>
    <property type="match status" value="1"/>
</dbReference>
<evidence type="ECO:0000259" key="7">
    <source>
        <dbReference type="Pfam" id="PF03328"/>
    </source>
</evidence>
<comment type="similarity">
    <text evidence="2">Belongs to the HpcH/HpaI aldolase family.</text>
</comment>
<comment type="caution">
    <text evidence="8">The sequence shown here is derived from an EMBL/GenBank/DDBJ whole genome shotgun (WGS) entry which is preliminary data.</text>
</comment>
<dbReference type="GO" id="GO:0016829">
    <property type="term" value="F:lyase activity"/>
    <property type="evidence" value="ECO:0007669"/>
    <property type="project" value="UniProtKB-KW"/>
</dbReference>
<feature type="binding site" evidence="5">
    <location>
        <position position="65"/>
    </location>
    <ligand>
        <name>substrate</name>
    </ligand>
</feature>
<dbReference type="InterPro" id="IPR015813">
    <property type="entry name" value="Pyrv/PenolPyrv_kinase-like_dom"/>
</dbReference>
<evidence type="ECO:0000256" key="2">
    <source>
        <dbReference type="ARBA" id="ARBA00005568"/>
    </source>
</evidence>
<reference evidence="8 9" key="1">
    <citation type="submission" date="2018-04" db="EMBL/GenBank/DDBJ databases">
        <title>Genomic Encyclopedia of Type Strains, Phase III (KMG-III): the genomes of soil and plant-associated and newly described type strains.</title>
        <authorList>
            <person name="Whitman W."/>
        </authorList>
    </citation>
    <scope>NUCLEOTIDE SEQUENCE [LARGE SCALE GENOMIC DNA]</scope>
    <source>
        <strain evidence="8 9">MA101b</strain>
    </source>
</reference>
<comment type="cofactor">
    <cofactor evidence="1">
        <name>Mg(2+)</name>
        <dbReference type="ChEBI" id="CHEBI:18420"/>
    </cofactor>
</comment>
<keyword evidence="4 6" id="KW-0460">Magnesium</keyword>
<dbReference type="PANTHER" id="PTHR32308">
    <property type="entry name" value="LYASE BETA SUBUNIT, PUTATIVE (AFU_ORTHOLOGUE AFUA_4G13030)-RELATED"/>
    <property type="match status" value="1"/>
</dbReference>
<feature type="binding site" evidence="6">
    <location>
        <position position="144"/>
    </location>
    <ligand>
        <name>Mg(2+)</name>
        <dbReference type="ChEBI" id="CHEBI:18420"/>
    </ligand>
</feature>
<keyword evidence="9" id="KW-1185">Reference proteome</keyword>
<evidence type="ECO:0000256" key="6">
    <source>
        <dbReference type="PIRSR" id="PIRSR015582-2"/>
    </source>
</evidence>
<evidence type="ECO:0000256" key="4">
    <source>
        <dbReference type="ARBA" id="ARBA00022842"/>
    </source>
</evidence>
<keyword evidence="3 6" id="KW-0479">Metal-binding</keyword>
<dbReference type="InterPro" id="IPR011206">
    <property type="entry name" value="Citrate_lyase_beta/mcl1/mcl2"/>
</dbReference>
<dbReference type="Proteomes" id="UP000244189">
    <property type="component" value="Unassembled WGS sequence"/>
</dbReference>
<dbReference type="GO" id="GO:0006107">
    <property type="term" value="P:oxaloacetate metabolic process"/>
    <property type="evidence" value="ECO:0007669"/>
    <property type="project" value="TreeGrafter"/>
</dbReference>
<feature type="domain" description="HpcH/HpaI aldolase/citrate lyase" evidence="7">
    <location>
        <begin position="6"/>
        <end position="211"/>
    </location>
</feature>
<keyword evidence="8" id="KW-0456">Lyase</keyword>
<sequence length="274" mass="29024">MTIAARSILFVPGDRAERFEKARASGADMVVIDLEDAVLPDRKCAARDAVHDALASLTEPRFVVRVNSLDTDWHADDVRALAALPGVAGLMLPKAERASDFAAMREAAGGKPLHALVETVSAILNLADLVTAPGLSRLSFGTVDFQADAGIDGDRAEIDHVRTQIVLQSRSAGLAAPVDGVSTDLSDDAALESDTQHARRFGFGGKLCVHPRQVAIVNRAFLPSDADVDWATRVMSAIDGAFGAVAVDGKLIDKPVVDRARRLLATHDAFRSAA</sequence>
<dbReference type="PANTHER" id="PTHR32308:SF10">
    <property type="entry name" value="CITRATE LYASE SUBUNIT BETA"/>
    <property type="match status" value="1"/>
</dbReference>
<evidence type="ECO:0000313" key="8">
    <source>
        <dbReference type="EMBL" id="PTQ58541.1"/>
    </source>
</evidence>
<accession>A0A2T5GGT2</accession>
<dbReference type="AlphaFoldDB" id="A0A2T5GGT2"/>
<dbReference type="GO" id="GO:0000287">
    <property type="term" value="F:magnesium ion binding"/>
    <property type="evidence" value="ECO:0007669"/>
    <property type="project" value="TreeGrafter"/>
</dbReference>
<dbReference type="Pfam" id="PF03328">
    <property type="entry name" value="HpcH_HpaI"/>
    <property type="match status" value="1"/>
</dbReference>
<name>A0A2T5GGT2_9SPHN</name>
<dbReference type="PIRSF" id="PIRSF015582">
    <property type="entry name" value="Cit_lyase_B"/>
    <property type="match status" value="1"/>
</dbReference>
<protein>
    <submittedName>
        <fullName evidence="8">Citrate lyase subunit beta/citryl-CoA lyase</fullName>
    </submittedName>
</protein>
<dbReference type="InterPro" id="IPR040442">
    <property type="entry name" value="Pyrv_kinase-like_dom_sf"/>
</dbReference>
<evidence type="ECO:0000256" key="3">
    <source>
        <dbReference type="ARBA" id="ARBA00022723"/>
    </source>
</evidence>
<gene>
    <name evidence="8" type="ORF">C8J26_3844</name>
</gene>
<dbReference type="SUPFAM" id="SSF51621">
    <property type="entry name" value="Phosphoenolpyruvate/pyruvate domain"/>
    <property type="match status" value="1"/>
</dbReference>
<organism evidence="8 9">
    <name type="scientific">Sphingomonas aurantiaca</name>
    <dbReference type="NCBI Taxonomy" id="185949"/>
    <lineage>
        <taxon>Bacteria</taxon>
        <taxon>Pseudomonadati</taxon>
        <taxon>Pseudomonadota</taxon>
        <taxon>Alphaproteobacteria</taxon>
        <taxon>Sphingomonadales</taxon>
        <taxon>Sphingomonadaceae</taxon>
        <taxon>Sphingomonas</taxon>
    </lineage>
</organism>
<dbReference type="InterPro" id="IPR005000">
    <property type="entry name" value="Aldolase/citrate-lyase_domain"/>
</dbReference>
<proteinExistence type="inferred from homology"/>
<feature type="binding site" evidence="5">
    <location>
        <position position="118"/>
    </location>
    <ligand>
        <name>substrate</name>
    </ligand>
</feature>
<dbReference type="EMBL" id="QAOG01000008">
    <property type="protein sequence ID" value="PTQ58541.1"/>
    <property type="molecule type" value="Genomic_DNA"/>
</dbReference>
<evidence type="ECO:0000256" key="5">
    <source>
        <dbReference type="PIRSR" id="PIRSR015582-1"/>
    </source>
</evidence>
<evidence type="ECO:0000256" key="1">
    <source>
        <dbReference type="ARBA" id="ARBA00001946"/>
    </source>
</evidence>
<evidence type="ECO:0000313" key="9">
    <source>
        <dbReference type="Proteomes" id="UP000244189"/>
    </source>
</evidence>